<dbReference type="EMBL" id="HG739486">
    <property type="protein sequence ID" value="CDP19266.1"/>
    <property type="molecule type" value="Genomic_DNA"/>
</dbReference>
<evidence type="ECO:0000313" key="3">
    <source>
        <dbReference type="Proteomes" id="UP000295252"/>
    </source>
</evidence>
<evidence type="ECO:0000313" key="2">
    <source>
        <dbReference type="EMBL" id="CDP19266.1"/>
    </source>
</evidence>
<gene>
    <name evidence="2" type="ORF">GSCOC_T00010880001</name>
</gene>
<evidence type="ECO:0000256" key="1">
    <source>
        <dbReference type="SAM" id="MobiDB-lite"/>
    </source>
</evidence>
<reference evidence="3" key="1">
    <citation type="journal article" date="2014" name="Science">
        <title>The coffee genome provides insight into the convergent evolution of caffeine biosynthesis.</title>
        <authorList>
            <person name="Denoeud F."/>
            <person name="Carretero-Paulet L."/>
            <person name="Dereeper A."/>
            <person name="Droc G."/>
            <person name="Guyot R."/>
            <person name="Pietrella M."/>
            <person name="Zheng C."/>
            <person name="Alberti A."/>
            <person name="Anthony F."/>
            <person name="Aprea G."/>
            <person name="Aury J.M."/>
            <person name="Bento P."/>
            <person name="Bernard M."/>
            <person name="Bocs S."/>
            <person name="Campa C."/>
            <person name="Cenci A."/>
            <person name="Combes M.C."/>
            <person name="Crouzillat D."/>
            <person name="Da Silva C."/>
            <person name="Daddiego L."/>
            <person name="De Bellis F."/>
            <person name="Dussert S."/>
            <person name="Garsmeur O."/>
            <person name="Gayraud T."/>
            <person name="Guignon V."/>
            <person name="Jahn K."/>
            <person name="Jamilloux V."/>
            <person name="Joet T."/>
            <person name="Labadie K."/>
            <person name="Lan T."/>
            <person name="Leclercq J."/>
            <person name="Lepelley M."/>
            <person name="Leroy T."/>
            <person name="Li L.T."/>
            <person name="Librado P."/>
            <person name="Lopez L."/>
            <person name="Munoz A."/>
            <person name="Noel B."/>
            <person name="Pallavicini A."/>
            <person name="Perrotta G."/>
            <person name="Poncet V."/>
            <person name="Pot D."/>
            <person name="Priyono X."/>
            <person name="Rigoreau M."/>
            <person name="Rouard M."/>
            <person name="Rozas J."/>
            <person name="Tranchant-Dubreuil C."/>
            <person name="VanBuren R."/>
            <person name="Zhang Q."/>
            <person name="Andrade A.C."/>
            <person name="Argout X."/>
            <person name="Bertrand B."/>
            <person name="de Kochko A."/>
            <person name="Graziosi G."/>
            <person name="Henry R.J."/>
            <person name="Jayarama X."/>
            <person name="Ming R."/>
            <person name="Nagai C."/>
            <person name="Rounsley S."/>
            <person name="Sankoff D."/>
            <person name="Giuliano G."/>
            <person name="Albert V.A."/>
            <person name="Wincker P."/>
            <person name="Lashermes P."/>
        </authorList>
    </citation>
    <scope>NUCLEOTIDE SEQUENCE [LARGE SCALE GENOMIC DNA]</scope>
    <source>
        <strain evidence="3">cv. DH200-94</strain>
    </source>
</reference>
<dbReference type="Proteomes" id="UP000295252">
    <property type="component" value="Unassembled WGS sequence"/>
</dbReference>
<dbReference type="AlphaFoldDB" id="A0A068VEY0"/>
<dbReference type="Gramene" id="CDP19266">
    <property type="protein sequence ID" value="CDP19266"/>
    <property type="gene ID" value="GSCOC_T00010880001"/>
</dbReference>
<organism evidence="2 3">
    <name type="scientific">Coffea canephora</name>
    <name type="common">Robusta coffee</name>
    <dbReference type="NCBI Taxonomy" id="49390"/>
    <lineage>
        <taxon>Eukaryota</taxon>
        <taxon>Viridiplantae</taxon>
        <taxon>Streptophyta</taxon>
        <taxon>Embryophyta</taxon>
        <taxon>Tracheophyta</taxon>
        <taxon>Spermatophyta</taxon>
        <taxon>Magnoliopsida</taxon>
        <taxon>eudicotyledons</taxon>
        <taxon>Gunneridae</taxon>
        <taxon>Pentapetalae</taxon>
        <taxon>asterids</taxon>
        <taxon>lamiids</taxon>
        <taxon>Gentianales</taxon>
        <taxon>Rubiaceae</taxon>
        <taxon>Ixoroideae</taxon>
        <taxon>Gardenieae complex</taxon>
        <taxon>Bertiereae - Coffeeae clade</taxon>
        <taxon>Coffeeae</taxon>
        <taxon>Coffea</taxon>
    </lineage>
</organism>
<proteinExistence type="predicted"/>
<sequence>MTGTGQLASRCFALPQRKHFVTAPLLPRAYPRVSADRLPSSRRDLVSRYRRRQ</sequence>
<accession>A0A068VEY0</accession>
<dbReference type="InParanoid" id="A0A068VEY0"/>
<feature type="region of interest" description="Disordered" evidence="1">
    <location>
        <begin position="32"/>
        <end position="53"/>
    </location>
</feature>
<keyword evidence="3" id="KW-1185">Reference proteome</keyword>
<name>A0A068VEY0_COFCA</name>
<protein>
    <submittedName>
        <fullName evidence="2">DH200=94 genomic scaffold, scaffold_402</fullName>
    </submittedName>
</protein>